<keyword evidence="3" id="KW-1185">Reference proteome</keyword>
<sequence>MISRANEPDRERHLSTVHRLADMVPWTRRRAIQACAATVAAAAAGCTDADDAGLPDADESDGIDDVLTDVEVETLRFDASDDEVIEETETDERRSRLPYVVEREHLETIEFRVDPIDDVDDPLAFLRAIDYEEATGVIVERELEACYEASVQYVEPRSSGEGVRIQFCQGKRDPDVECALDDRQIQVTMLELPVAYETPPGGFGSGYSGTFDVPPEQLHSEDGDGE</sequence>
<organism evidence="2 3">
    <name type="scientific">Natrarchaeobaculum sulfurireducens</name>
    <dbReference type="NCBI Taxonomy" id="2044521"/>
    <lineage>
        <taxon>Archaea</taxon>
        <taxon>Methanobacteriati</taxon>
        <taxon>Methanobacteriota</taxon>
        <taxon>Stenosarchaea group</taxon>
        <taxon>Halobacteria</taxon>
        <taxon>Halobacteriales</taxon>
        <taxon>Natrialbaceae</taxon>
        <taxon>Natrarchaeobaculum</taxon>
    </lineage>
</organism>
<evidence type="ECO:0000313" key="2">
    <source>
        <dbReference type="EMBL" id="AXR80574.1"/>
    </source>
</evidence>
<dbReference type="PROSITE" id="PS51318">
    <property type="entry name" value="TAT"/>
    <property type="match status" value="1"/>
</dbReference>
<evidence type="ECO:0000313" key="3">
    <source>
        <dbReference type="Proteomes" id="UP000258613"/>
    </source>
</evidence>
<accession>A0A346PM29</accession>
<dbReference type="AlphaFoldDB" id="A0A346PM29"/>
<dbReference type="EMBL" id="CP027033">
    <property type="protein sequence ID" value="AXR80574.1"/>
    <property type="molecule type" value="Genomic_DNA"/>
</dbReference>
<reference evidence="3" key="1">
    <citation type="submission" date="2018-02" db="EMBL/GenBank/DDBJ databases">
        <title>Phenotypic and genomic properties of facultatively anaerobic sulfur-reducing natronoarchaea from hypersaline soda lakes.</title>
        <authorList>
            <person name="Sorokin D.Y."/>
            <person name="Kublanov I.V."/>
            <person name="Roman P."/>
            <person name="Sinninghe Damste J.S."/>
            <person name="Golyshin P.N."/>
            <person name="Rojo D."/>
            <person name="Ciordia S."/>
            <person name="Mena M.D.C."/>
            <person name="Ferrer M."/>
            <person name="Messina E."/>
            <person name="Smedile F."/>
            <person name="La Spada G."/>
            <person name="La Cono V."/>
            <person name="Yakimov M.M."/>
        </authorList>
    </citation>
    <scope>NUCLEOTIDE SEQUENCE [LARGE SCALE GENOMIC DNA]</scope>
    <source>
        <strain evidence="3">AArc-Mg</strain>
    </source>
</reference>
<dbReference type="KEGG" id="nag:AArcMg_0551"/>
<protein>
    <submittedName>
        <fullName evidence="2">Uncharacterized protein</fullName>
    </submittedName>
</protein>
<name>A0A346PM29_9EURY</name>
<dbReference type="Proteomes" id="UP000258613">
    <property type="component" value="Chromosome"/>
</dbReference>
<gene>
    <name evidence="2" type="ORF">AArcMg_0551</name>
</gene>
<proteinExistence type="predicted"/>
<evidence type="ECO:0000256" key="1">
    <source>
        <dbReference type="SAM" id="MobiDB-lite"/>
    </source>
</evidence>
<dbReference type="InterPro" id="IPR006311">
    <property type="entry name" value="TAT_signal"/>
</dbReference>
<feature type="region of interest" description="Disordered" evidence="1">
    <location>
        <begin position="201"/>
        <end position="226"/>
    </location>
</feature>